<dbReference type="eggNOG" id="COG3011">
    <property type="taxonomic scope" value="Bacteria"/>
</dbReference>
<dbReference type="InterPro" id="IPR044691">
    <property type="entry name" value="DCC1_Trx"/>
</dbReference>
<organism evidence="1 2">
    <name type="scientific">Methyloglobulus morosus KoM1</name>
    <dbReference type="NCBI Taxonomy" id="1116472"/>
    <lineage>
        <taxon>Bacteria</taxon>
        <taxon>Pseudomonadati</taxon>
        <taxon>Pseudomonadota</taxon>
        <taxon>Gammaproteobacteria</taxon>
        <taxon>Methylococcales</taxon>
        <taxon>Methylococcaceae</taxon>
        <taxon>Methyloglobulus</taxon>
    </lineage>
</organism>
<dbReference type="PANTHER" id="PTHR34290:SF2">
    <property type="entry name" value="OS04G0668800 PROTEIN"/>
    <property type="match status" value="1"/>
</dbReference>
<sequence length="154" mass="17783">MDTIYPLTIYFDASCRLCNSEMQNIKIHDHEDKLILIDCSAPEFDDAPFKREGINRNLMMNRLHAQDAKGNWLVGVEAFEVIYQTVGMASIAKLWGSPITRPWAERLYPWVVKHRYTLSKIGLPELFGLWSKHAARKAEKRSRLCSKGRCIISE</sequence>
<dbReference type="PANTHER" id="PTHR34290">
    <property type="entry name" value="SI:CH73-390P7.2"/>
    <property type="match status" value="1"/>
</dbReference>
<dbReference type="STRING" id="1116472.MGMO_133c00090"/>
<dbReference type="GO" id="GO:0015035">
    <property type="term" value="F:protein-disulfide reductase activity"/>
    <property type="evidence" value="ECO:0007669"/>
    <property type="project" value="InterPro"/>
</dbReference>
<protein>
    <submittedName>
        <fullName evidence="1">Putative thiol-disulfide oxidoreductase DCC</fullName>
    </submittedName>
</protein>
<dbReference type="Proteomes" id="UP000017842">
    <property type="component" value="Unassembled WGS sequence"/>
</dbReference>
<gene>
    <name evidence="1" type="ORF">MGMO_133c00090</name>
</gene>
<proteinExistence type="predicted"/>
<reference evidence="1 2" key="1">
    <citation type="journal article" date="2013" name="Genome Announc.">
        <title>Draft Genome Sequence of the Methanotrophic Gammaproteobacterium Methyloglobulus morosus DSM 22980 Strain KoM1.</title>
        <authorList>
            <person name="Poehlein A."/>
            <person name="Deutzmann J.S."/>
            <person name="Daniel R."/>
            <person name="Simeonova D.D."/>
        </authorList>
    </citation>
    <scope>NUCLEOTIDE SEQUENCE [LARGE SCALE GENOMIC DNA]</scope>
    <source>
        <strain evidence="1 2">KoM1</strain>
    </source>
</reference>
<dbReference type="OrthoDB" id="5294764at2"/>
<dbReference type="AlphaFoldDB" id="V5BP40"/>
<dbReference type="EMBL" id="AYLO01000123">
    <property type="protein sequence ID" value="ESS69549.1"/>
    <property type="molecule type" value="Genomic_DNA"/>
</dbReference>
<accession>V5BP40</accession>
<dbReference type="Pfam" id="PF04134">
    <property type="entry name" value="DCC1-like"/>
    <property type="match status" value="1"/>
</dbReference>
<keyword evidence="2" id="KW-1185">Reference proteome</keyword>
<evidence type="ECO:0000313" key="1">
    <source>
        <dbReference type="EMBL" id="ESS69549.1"/>
    </source>
</evidence>
<name>V5BP40_9GAMM</name>
<evidence type="ECO:0000313" key="2">
    <source>
        <dbReference type="Proteomes" id="UP000017842"/>
    </source>
</evidence>
<dbReference type="RefSeq" id="WP_023496013.1">
    <property type="nucleotide sequence ID" value="NZ_AYLO01000123.1"/>
</dbReference>
<comment type="caution">
    <text evidence="1">The sequence shown here is derived from an EMBL/GenBank/DDBJ whole genome shotgun (WGS) entry which is preliminary data.</text>
</comment>
<dbReference type="InterPro" id="IPR007263">
    <property type="entry name" value="DCC1-like"/>
</dbReference>